<dbReference type="InterPro" id="IPR036867">
    <property type="entry name" value="R3H_dom_sf"/>
</dbReference>
<dbReference type="InterPro" id="IPR024771">
    <property type="entry name" value="SUZ"/>
</dbReference>
<dbReference type="InterPro" id="IPR051937">
    <property type="entry name" value="R3H_domain_containing"/>
</dbReference>
<protein>
    <recommendedName>
        <fullName evidence="2">SUZ domain-containing protein</fullName>
    </recommendedName>
</protein>
<evidence type="ECO:0000259" key="2">
    <source>
        <dbReference type="PROSITE" id="PS51673"/>
    </source>
</evidence>
<feature type="domain" description="SUZ" evidence="2">
    <location>
        <begin position="32"/>
        <end position="119"/>
    </location>
</feature>
<feature type="compositionally biased region" description="Basic and acidic residues" evidence="1">
    <location>
        <begin position="86"/>
        <end position="114"/>
    </location>
</feature>
<reference evidence="3 4" key="1">
    <citation type="submission" date="2024-02" db="EMBL/GenBank/DDBJ databases">
        <title>De novo assembly and annotation of 12 fungi associated with fruit tree decline syndrome in Ontario, Canada.</title>
        <authorList>
            <person name="Sulman M."/>
            <person name="Ellouze W."/>
            <person name="Ilyukhin E."/>
        </authorList>
    </citation>
    <scope>NUCLEOTIDE SEQUENCE [LARGE SCALE GENOMIC DNA]</scope>
    <source>
        <strain evidence="3 4">M11/M66-122</strain>
    </source>
</reference>
<dbReference type="PROSITE" id="PS51673">
    <property type="entry name" value="SUZ"/>
    <property type="match status" value="1"/>
</dbReference>
<evidence type="ECO:0000256" key="1">
    <source>
        <dbReference type="SAM" id="MobiDB-lite"/>
    </source>
</evidence>
<feature type="compositionally biased region" description="Polar residues" evidence="1">
    <location>
        <begin position="462"/>
        <end position="476"/>
    </location>
</feature>
<comment type="caution">
    <text evidence="3">The sequence shown here is derived from an EMBL/GenBank/DDBJ whole genome shotgun (WGS) entry which is preliminary data.</text>
</comment>
<feature type="region of interest" description="Disordered" evidence="1">
    <location>
        <begin position="254"/>
        <end position="487"/>
    </location>
</feature>
<dbReference type="Pfam" id="PF12752">
    <property type="entry name" value="SUZ"/>
    <property type="match status" value="1"/>
</dbReference>
<sequence>MLTHKLADYYHMTHSFEAVQGAVRIYRTPFCRVPQSLASIVESTANSNNNTPPPVLLPKKIMRRGEEDGSGQASTNQSKGTSEVGSDGKEKGHTKEKLTREEREEAYNRARERIFGTSDKQAESNAEDDANGLSRASSVSAREKSNLGKRGKTGKQRRDDSESFDSRSQYTAYYGPPQQPNWTPQYVPIGNPQYNGQLQQPYQTPMPQAYPAVPQGYPPMMANSGYPQYGNMSTVSLPPTATPELFSNQLQYVPQSQPVPQRYPSSNGSVGAYGPPIQAAPPQSWQPSVNQAPSPGPYQNRVSQAQAPPQPQGTMAAPMNGIPYAYGQLPVNVNPHDPKSQHPIPGSYNRHAFNPKTQSFVPSSGMSPGQPPMATPYMGAPHGSPQIGSPHLAYSSYNSPVPPPQQYMGGPGYGMSRQGSNNSLPPYHPPQYIPQHPPAHLPQMPPQMPNKTGMHQGPPSGPSQAFSHLPNYSNPPATLPQKPPSGI</sequence>
<feature type="compositionally biased region" description="Pro residues" evidence="1">
    <location>
        <begin position="426"/>
        <end position="448"/>
    </location>
</feature>
<dbReference type="Gene3D" id="3.30.1370.50">
    <property type="entry name" value="R3H-like domain"/>
    <property type="match status" value="1"/>
</dbReference>
<dbReference type="GO" id="GO:0003676">
    <property type="term" value="F:nucleic acid binding"/>
    <property type="evidence" value="ECO:0007669"/>
    <property type="project" value="InterPro"/>
</dbReference>
<dbReference type="EMBL" id="JAKJXP020000009">
    <property type="protein sequence ID" value="KAK7755984.1"/>
    <property type="molecule type" value="Genomic_DNA"/>
</dbReference>
<dbReference type="PANTHER" id="PTHR15672">
    <property type="entry name" value="CAMP-REGULATED PHOSPHOPROTEIN 21 RELATED R3H DOMAIN CONTAINING PROTEIN"/>
    <property type="match status" value="1"/>
</dbReference>
<evidence type="ECO:0000313" key="4">
    <source>
        <dbReference type="Proteomes" id="UP001320420"/>
    </source>
</evidence>
<feature type="compositionally biased region" description="Polar residues" evidence="1">
    <location>
        <begin position="192"/>
        <end position="206"/>
    </location>
</feature>
<evidence type="ECO:0000313" key="3">
    <source>
        <dbReference type="EMBL" id="KAK7755984.1"/>
    </source>
</evidence>
<accession>A0AAN9V7I3</accession>
<feature type="compositionally biased region" description="Polar residues" evidence="1">
    <location>
        <begin position="281"/>
        <end position="293"/>
    </location>
</feature>
<keyword evidence="4" id="KW-1185">Reference proteome</keyword>
<proteinExistence type="predicted"/>
<feature type="region of interest" description="Disordered" evidence="1">
    <location>
        <begin position="63"/>
        <end position="210"/>
    </location>
</feature>
<feature type="compositionally biased region" description="Polar residues" evidence="1">
    <location>
        <begin position="71"/>
        <end position="84"/>
    </location>
</feature>
<name>A0AAN9V7I3_9PEZI</name>
<dbReference type="SUPFAM" id="SSF82708">
    <property type="entry name" value="R3H domain"/>
    <property type="match status" value="1"/>
</dbReference>
<feature type="compositionally biased region" description="Basic and acidic residues" evidence="1">
    <location>
        <begin position="156"/>
        <end position="165"/>
    </location>
</feature>
<feature type="compositionally biased region" description="Pro residues" evidence="1">
    <location>
        <begin position="477"/>
        <end position="487"/>
    </location>
</feature>
<dbReference type="AlphaFoldDB" id="A0AAN9V7I3"/>
<dbReference type="Proteomes" id="UP001320420">
    <property type="component" value="Unassembled WGS sequence"/>
</dbReference>
<organism evidence="3 4">
    <name type="scientific">Diatrype stigma</name>
    <dbReference type="NCBI Taxonomy" id="117547"/>
    <lineage>
        <taxon>Eukaryota</taxon>
        <taxon>Fungi</taxon>
        <taxon>Dikarya</taxon>
        <taxon>Ascomycota</taxon>
        <taxon>Pezizomycotina</taxon>
        <taxon>Sordariomycetes</taxon>
        <taxon>Xylariomycetidae</taxon>
        <taxon>Xylariales</taxon>
        <taxon>Diatrypaceae</taxon>
        <taxon>Diatrype</taxon>
    </lineage>
</organism>
<gene>
    <name evidence="3" type="ORF">SLS62_001926</name>
</gene>
<feature type="compositionally biased region" description="Polar residues" evidence="1">
    <location>
        <begin position="254"/>
        <end position="269"/>
    </location>
</feature>
<dbReference type="GO" id="GO:0006012">
    <property type="term" value="P:galactose metabolic process"/>
    <property type="evidence" value="ECO:0007669"/>
    <property type="project" value="TreeGrafter"/>
</dbReference>
<dbReference type="PANTHER" id="PTHR15672:SF8">
    <property type="entry name" value="PROTEIN ENCORE"/>
    <property type="match status" value="1"/>
</dbReference>